<organism evidence="6 7">
    <name type="scientific">Nocardia farcinica</name>
    <dbReference type="NCBI Taxonomy" id="37329"/>
    <lineage>
        <taxon>Bacteria</taxon>
        <taxon>Bacillati</taxon>
        <taxon>Actinomycetota</taxon>
        <taxon>Actinomycetes</taxon>
        <taxon>Mycobacteriales</taxon>
        <taxon>Nocardiaceae</taxon>
        <taxon>Nocardia</taxon>
    </lineage>
</organism>
<evidence type="ECO:0000313" key="7">
    <source>
        <dbReference type="Proteomes" id="UP000057820"/>
    </source>
</evidence>
<evidence type="ECO:0000313" key="6">
    <source>
        <dbReference type="EMBL" id="CRY83277.1"/>
    </source>
</evidence>
<evidence type="ECO:0000259" key="5">
    <source>
        <dbReference type="Pfam" id="PF03109"/>
    </source>
</evidence>
<dbReference type="PANTHER" id="PTHR43851:SF3">
    <property type="entry name" value="COENZYME Q8"/>
    <property type="match status" value="1"/>
</dbReference>
<accession>A0A0H5P6G4</accession>
<evidence type="ECO:0000256" key="1">
    <source>
        <dbReference type="ARBA" id="ARBA00009670"/>
    </source>
</evidence>
<dbReference type="GO" id="GO:0016740">
    <property type="term" value="F:transferase activity"/>
    <property type="evidence" value="ECO:0007669"/>
    <property type="project" value="UniProtKB-KW"/>
</dbReference>
<keyword evidence="4" id="KW-0067">ATP-binding</keyword>
<dbReference type="KEGG" id="nfr:ERS450000_05402"/>
<geneLocation type="plasmid" evidence="6">
    <name>2</name>
</geneLocation>
<gene>
    <name evidence="6" type="primary">ubiB_4</name>
    <name evidence="6" type="ORF">ERS450000_05402</name>
</gene>
<feature type="domain" description="ABC1 atypical kinase-like" evidence="5">
    <location>
        <begin position="124"/>
        <end position="368"/>
    </location>
</feature>
<dbReference type="InterPro" id="IPR051409">
    <property type="entry name" value="Atypical_kinase_ADCK"/>
</dbReference>
<dbReference type="Pfam" id="PF03109">
    <property type="entry name" value="ABC1"/>
    <property type="match status" value="1"/>
</dbReference>
<name>A0A0H5P6G4_NOCFR</name>
<comment type="similarity">
    <text evidence="1">Belongs to the protein kinase superfamily. ADCK protein kinase family.</text>
</comment>
<evidence type="ECO:0000256" key="3">
    <source>
        <dbReference type="ARBA" id="ARBA00022741"/>
    </source>
</evidence>
<dbReference type="InterPro" id="IPR034646">
    <property type="entry name" value="ADCK3_dom"/>
</dbReference>
<protein>
    <submittedName>
        <fullName evidence="6">Aminoglycoside acetyltransferase regulator</fullName>
    </submittedName>
</protein>
<proteinExistence type="inferred from homology"/>
<dbReference type="AlphaFoldDB" id="A0A0H5P6G4"/>
<sequence>MADVTERTAPCAGKNSGLSWQSRGCVRHDGVVSEIARRGSSRNAKLAKIPLGIAGRAAVGFGRRLAGGDRTEINAQLNQKAAEQLFTVLGELKGGAMKFGQALSVMEAAVPEEFGEHYRDALTKLQAAAPPMPAATVHRVLDQQLGTQWRQRFRSFDDTPAASASIGQVHKAVWSDGRTVAVKVQYPGADDALRADLKTLSRMTGLISSVIPGADVKPILAEITERTEEELDYRNEAANQRAFAKAYDGHPEIVIPKVVASAPKVIVSEWLDGTPVSAIIKAGQADPAGTRDLRNRVALLMGRFHFSAPEAVGLLHADPHPGNFMMLPDDKLAVIDFGACAPLPNGFPEVLGQMLAMAVEEDYDGLTRLMKENGWVIPGRTVTEQEIADYLRPFSDPIRTDSFHFTRRWMQRVAGKATDFSSAEMKTARALQLPADYVMIFRVLGGSVGILAQLDAEIPFMQLAYTWLPGLREHRSAS</sequence>
<dbReference type="InterPro" id="IPR004147">
    <property type="entry name" value="ABC1_dom"/>
</dbReference>
<dbReference type="PANTHER" id="PTHR43851">
    <property type="match status" value="1"/>
</dbReference>
<dbReference type="CDD" id="cd13970">
    <property type="entry name" value="ABC1_ADCK3"/>
    <property type="match status" value="1"/>
</dbReference>
<dbReference type="InterPro" id="IPR011009">
    <property type="entry name" value="Kinase-like_dom_sf"/>
</dbReference>
<dbReference type="GO" id="GO:0005524">
    <property type="term" value="F:ATP binding"/>
    <property type="evidence" value="ECO:0007669"/>
    <property type="project" value="UniProtKB-KW"/>
</dbReference>
<evidence type="ECO:0000256" key="2">
    <source>
        <dbReference type="ARBA" id="ARBA00022679"/>
    </source>
</evidence>
<dbReference type="Proteomes" id="UP000057820">
    <property type="component" value="Plasmid 2"/>
</dbReference>
<dbReference type="SUPFAM" id="SSF56112">
    <property type="entry name" value="Protein kinase-like (PK-like)"/>
    <property type="match status" value="1"/>
</dbReference>
<keyword evidence="6" id="KW-0614">Plasmid</keyword>
<reference evidence="7" key="1">
    <citation type="submission" date="2015-03" db="EMBL/GenBank/DDBJ databases">
        <authorList>
            <consortium name="Pathogen Informatics"/>
        </authorList>
    </citation>
    <scope>NUCLEOTIDE SEQUENCE [LARGE SCALE GENOMIC DNA]</scope>
    <source>
        <strain evidence="7">NCTC11134</strain>
        <plasmid evidence="7">2</plasmid>
    </source>
</reference>
<dbReference type="EMBL" id="LN868939">
    <property type="protein sequence ID" value="CRY83277.1"/>
    <property type="molecule type" value="Genomic_DNA"/>
</dbReference>
<evidence type="ECO:0000256" key="4">
    <source>
        <dbReference type="ARBA" id="ARBA00022840"/>
    </source>
</evidence>
<keyword evidence="2 6" id="KW-0808">Transferase</keyword>
<keyword evidence="3" id="KW-0547">Nucleotide-binding</keyword>